<dbReference type="InterPro" id="IPR036097">
    <property type="entry name" value="HisK_dim/P_sf"/>
</dbReference>
<dbReference type="PROSITE" id="PS50109">
    <property type="entry name" value="HIS_KIN"/>
    <property type="match status" value="1"/>
</dbReference>
<gene>
    <name evidence="7" type="ORF">KME07_23245</name>
</gene>
<dbReference type="Proteomes" id="UP000707356">
    <property type="component" value="Unassembled WGS sequence"/>
</dbReference>
<dbReference type="InterPro" id="IPR003661">
    <property type="entry name" value="HisK_dim/P_dom"/>
</dbReference>
<evidence type="ECO:0000256" key="3">
    <source>
        <dbReference type="ARBA" id="ARBA00022679"/>
    </source>
</evidence>
<reference evidence="7" key="2">
    <citation type="journal article" date="2022" name="Microbiol. Resour. Announc.">
        <title>Metagenome Sequencing to Explore Phylogenomics of Terrestrial Cyanobacteria.</title>
        <authorList>
            <person name="Ward R.D."/>
            <person name="Stajich J.E."/>
            <person name="Johansen J.R."/>
            <person name="Huntemann M."/>
            <person name="Clum A."/>
            <person name="Foster B."/>
            <person name="Foster B."/>
            <person name="Roux S."/>
            <person name="Palaniappan K."/>
            <person name="Varghese N."/>
            <person name="Mukherjee S."/>
            <person name="Reddy T.B.K."/>
            <person name="Daum C."/>
            <person name="Copeland A."/>
            <person name="Chen I.A."/>
            <person name="Ivanova N.N."/>
            <person name="Kyrpides N.C."/>
            <person name="Shapiro N."/>
            <person name="Eloe-Fadrosh E.A."/>
            <person name="Pietrasiak N."/>
        </authorList>
    </citation>
    <scope>NUCLEOTIDE SEQUENCE</scope>
    <source>
        <strain evidence="7">GSE-TBD4-15B</strain>
    </source>
</reference>
<keyword evidence="5" id="KW-0902">Two-component regulatory system</keyword>
<comment type="caution">
    <text evidence="7">The sequence shown here is derived from an EMBL/GenBank/DDBJ whole genome shotgun (WGS) entry which is preliminary data.</text>
</comment>
<accession>A0A951PGW7</accession>
<protein>
    <recommendedName>
        <fullName evidence="2">histidine kinase</fullName>
        <ecNumber evidence="2">2.7.13.3</ecNumber>
    </recommendedName>
</protein>
<dbReference type="PANTHER" id="PTHR43711">
    <property type="entry name" value="TWO-COMPONENT HISTIDINE KINASE"/>
    <property type="match status" value="1"/>
</dbReference>
<dbReference type="InterPro" id="IPR005467">
    <property type="entry name" value="His_kinase_dom"/>
</dbReference>
<dbReference type="CDD" id="cd00082">
    <property type="entry name" value="HisKA"/>
    <property type="match status" value="1"/>
</dbReference>
<sequence>MGWTTSAIFLVIAISLTIAIGIGRLSRRPPAALALPKPDQLSPESSQEALNAELHQTQLACQMARESEQFKAGFLARTAHELRSPLSSVMSLQQLVLSDLCEDPAEERETVAQAYAAAQKLLSLLDKLIAVSKTVYGSEPLKLKPVSLEDLLMEVESLLMLPAQNRRQQLILEYPDPDLQVMADPIWLRQVLVSLIDTPMRLMQEGRITVTPQVKADRLSIQITDERPATFWQESLDLLQQLSDPQPVDSLSDQPSGGLSLLTSQMVLEQMGGGLELVSVPSAADPTTQIRCFLPLVQPS</sequence>
<dbReference type="Gene3D" id="1.10.287.130">
    <property type="match status" value="1"/>
</dbReference>
<proteinExistence type="predicted"/>
<evidence type="ECO:0000256" key="2">
    <source>
        <dbReference type="ARBA" id="ARBA00012438"/>
    </source>
</evidence>
<dbReference type="EMBL" id="JAHHHV010000088">
    <property type="protein sequence ID" value="MBW4468354.1"/>
    <property type="molecule type" value="Genomic_DNA"/>
</dbReference>
<dbReference type="GO" id="GO:0000155">
    <property type="term" value="F:phosphorelay sensor kinase activity"/>
    <property type="evidence" value="ECO:0007669"/>
    <property type="project" value="InterPro"/>
</dbReference>
<evidence type="ECO:0000256" key="5">
    <source>
        <dbReference type="ARBA" id="ARBA00023012"/>
    </source>
</evidence>
<evidence type="ECO:0000256" key="4">
    <source>
        <dbReference type="ARBA" id="ARBA00022777"/>
    </source>
</evidence>
<evidence type="ECO:0000313" key="8">
    <source>
        <dbReference type="Proteomes" id="UP000707356"/>
    </source>
</evidence>
<organism evidence="7 8">
    <name type="scientific">Pegethrix bostrychoides GSE-TBD4-15B</name>
    <dbReference type="NCBI Taxonomy" id="2839662"/>
    <lineage>
        <taxon>Bacteria</taxon>
        <taxon>Bacillati</taxon>
        <taxon>Cyanobacteriota</taxon>
        <taxon>Cyanophyceae</taxon>
        <taxon>Oculatellales</taxon>
        <taxon>Oculatellaceae</taxon>
        <taxon>Pegethrix</taxon>
    </lineage>
</organism>
<evidence type="ECO:0000256" key="1">
    <source>
        <dbReference type="ARBA" id="ARBA00000085"/>
    </source>
</evidence>
<dbReference type="AlphaFoldDB" id="A0A951PGW7"/>
<dbReference type="PANTHER" id="PTHR43711:SF1">
    <property type="entry name" value="HISTIDINE KINASE 1"/>
    <property type="match status" value="1"/>
</dbReference>
<comment type="catalytic activity">
    <reaction evidence="1">
        <text>ATP + protein L-histidine = ADP + protein N-phospho-L-histidine.</text>
        <dbReference type="EC" id="2.7.13.3"/>
    </reaction>
</comment>
<dbReference type="InterPro" id="IPR036890">
    <property type="entry name" value="HATPase_C_sf"/>
</dbReference>
<dbReference type="EC" id="2.7.13.3" evidence="2"/>
<evidence type="ECO:0000313" key="7">
    <source>
        <dbReference type="EMBL" id="MBW4468354.1"/>
    </source>
</evidence>
<keyword evidence="4 7" id="KW-0418">Kinase</keyword>
<dbReference type="SUPFAM" id="SSF55874">
    <property type="entry name" value="ATPase domain of HSP90 chaperone/DNA topoisomerase II/histidine kinase"/>
    <property type="match status" value="1"/>
</dbReference>
<evidence type="ECO:0000259" key="6">
    <source>
        <dbReference type="PROSITE" id="PS50109"/>
    </source>
</evidence>
<dbReference type="Gene3D" id="3.30.565.10">
    <property type="entry name" value="Histidine kinase-like ATPase, C-terminal domain"/>
    <property type="match status" value="1"/>
</dbReference>
<dbReference type="SUPFAM" id="SSF47384">
    <property type="entry name" value="Homodimeric domain of signal transducing histidine kinase"/>
    <property type="match status" value="1"/>
</dbReference>
<reference evidence="7" key="1">
    <citation type="submission" date="2021-05" db="EMBL/GenBank/DDBJ databases">
        <authorList>
            <person name="Pietrasiak N."/>
            <person name="Ward R."/>
            <person name="Stajich J.E."/>
            <person name="Kurbessoian T."/>
        </authorList>
    </citation>
    <scope>NUCLEOTIDE SEQUENCE</scope>
    <source>
        <strain evidence="7">GSE-TBD4-15B</strain>
    </source>
</reference>
<dbReference type="Pfam" id="PF00512">
    <property type="entry name" value="HisKA"/>
    <property type="match status" value="1"/>
</dbReference>
<dbReference type="SMART" id="SM00388">
    <property type="entry name" value="HisKA"/>
    <property type="match status" value="1"/>
</dbReference>
<name>A0A951PGW7_9CYAN</name>
<dbReference type="InterPro" id="IPR050736">
    <property type="entry name" value="Sensor_HK_Regulatory"/>
</dbReference>
<feature type="domain" description="Histidine kinase" evidence="6">
    <location>
        <begin position="77"/>
        <end position="298"/>
    </location>
</feature>
<keyword evidence="3" id="KW-0808">Transferase</keyword>